<comment type="caution">
    <text evidence="2">The sequence shown here is derived from an EMBL/GenBank/DDBJ whole genome shotgun (WGS) entry which is preliminary data.</text>
</comment>
<evidence type="ECO:0000313" key="2">
    <source>
        <dbReference type="EMBL" id="EIT85930.1"/>
    </source>
</evidence>
<sequence length="141" mass="15611">MKINYGNPKDLEKHLLYKRILEWNENKLVLDDGTIVTLEESENDCCASADGKFSNVKLDAVITNVEIGEQVNIPHGNDEFVNEVRVTLYHNQNPIALAEMSADAGNCGYYYSIGSFVVNGVHFPVVSANCPYGPVGMELED</sequence>
<dbReference type="InterPro" id="IPR055871">
    <property type="entry name" value="DUF7448"/>
</dbReference>
<dbReference type="RefSeq" id="WP_007201862.1">
    <property type="nucleotide sequence ID" value="NZ_AKKV01000024.1"/>
</dbReference>
<dbReference type="Pfam" id="PF24240">
    <property type="entry name" value="DUF7448"/>
    <property type="match status" value="1"/>
</dbReference>
<reference evidence="2 3" key="1">
    <citation type="journal article" date="2012" name="J. Bacteriol.">
        <title>Genome of Bacillus macauensis ZFHKF-1, a Long-Chain-Forming Bacterium.</title>
        <authorList>
            <person name="Cai L."/>
            <person name="Zhang T."/>
        </authorList>
    </citation>
    <scope>NUCLEOTIDE SEQUENCE [LARGE SCALE GENOMIC DNA]</scope>
    <source>
        <strain evidence="2 3">ZFHKF-1</strain>
    </source>
</reference>
<protein>
    <recommendedName>
        <fullName evidence="1">DUF7448 domain-containing protein</fullName>
    </recommendedName>
</protein>
<keyword evidence="3" id="KW-1185">Reference proteome</keyword>
<accession>I8UGA6</accession>
<dbReference type="AlphaFoldDB" id="I8UGA6"/>
<dbReference type="EMBL" id="AKKV01000024">
    <property type="protein sequence ID" value="EIT85930.1"/>
    <property type="molecule type" value="Genomic_DNA"/>
</dbReference>
<evidence type="ECO:0000313" key="3">
    <source>
        <dbReference type="Proteomes" id="UP000004080"/>
    </source>
</evidence>
<feature type="domain" description="DUF7448" evidence="1">
    <location>
        <begin position="14"/>
        <end position="116"/>
    </location>
</feature>
<dbReference type="OrthoDB" id="2339608at2"/>
<evidence type="ECO:0000259" key="1">
    <source>
        <dbReference type="Pfam" id="PF24240"/>
    </source>
</evidence>
<organism evidence="2 3">
    <name type="scientific">Fictibacillus macauensis ZFHKF-1</name>
    <dbReference type="NCBI Taxonomy" id="1196324"/>
    <lineage>
        <taxon>Bacteria</taxon>
        <taxon>Bacillati</taxon>
        <taxon>Bacillota</taxon>
        <taxon>Bacilli</taxon>
        <taxon>Bacillales</taxon>
        <taxon>Fictibacillaceae</taxon>
        <taxon>Fictibacillus</taxon>
    </lineage>
</organism>
<gene>
    <name evidence="2" type="ORF">A374_08844</name>
</gene>
<name>I8UGA6_9BACL</name>
<dbReference type="eggNOG" id="ENOG5033NUK">
    <property type="taxonomic scope" value="Bacteria"/>
</dbReference>
<proteinExistence type="predicted"/>
<dbReference type="STRING" id="1196324.A374_08844"/>
<dbReference type="PATRIC" id="fig|1196324.3.peg.1807"/>
<dbReference type="Proteomes" id="UP000004080">
    <property type="component" value="Unassembled WGS sequence"/>
</dbReference>